<feature type="compositionally biased region" description="Low complexity" evidence="5">
    <location>
        <begin position="416"/>
        <end position="431"/>
    </location>
</feature>
<dbReference type="GO" id="GO:0015271">
    <property type="term" value="F:outward rectifier potassium channel activity"/>
    <property type="evidence" value="ECO:0007669"/>
    <property type="project" value="TreeGrafter"/>
</dbReference>
<organism evidence="7 8">
    <name type="scientific">Plakobranchus ocellatus</name>
    <dbReference type="NCBI Taxonomy" id="259542"/>
    <lineage>
        <taxon>Eukaryota</taxon>
        <taxon>Metazoa</taxon>
        <taxon>Spiralia</taxon>
        <taxon>Lophotrochozoa</taxon>
        <taxon>Mollusca</taxon>
        <taxon>Gastropoda</taxon>
        <taxon>Heterobranchia</taxon>
        <taxon>Euthyneura</taxon>
        <taxon>Panpulmonata</taxon>
        <taxon>Sacoglossa</taxon>
        <taxon>Placobranchoidea</taxon>
        <taxon>Plakobranchidae</taxon>
        <taxon>Plakobranchus</taxon>
    </lineage>
</organism>
<dbReference type="GO" id="GO:0030322">
    <property type="term" value="P:stabilization of membrane potential"/>
    <property type="evidence" value="ECO:0007669"/>
    <property type="project" value="TreeGrafter"/>
</dbReference>
<evidence type="ECO:0000313" key="8">
    <source>
        <dbReference type="Proteomes" id="UP000735302"/>
    </source>
</evidence>
<keyword evidence="4 6" id="KW-0472">Membrane</keyword>
<feature type="transmembrane region" description="Helical" evidence="6">
    <location>
        <begin position="761"/>
        <end position="782"/>
    </location>
</feature>
<dbReference type="GO" id="GO:0005886">
    <property type="term" value="C:plasma membrane"/>
    <property type="evidence" value="ECO:0007669"/>
    <property type="project" value="TreeGrafter"/>
</dbReference>
<dbReference type="SUPFAM" id="SSF81324">
    <property type="entry name" value="Voltage-gated potassium channels"/>
    <property type="match status" value="1"/>
</dbReference>
<feature type="compositionally biased region" description="Low complexity" evidence="5">
    <location>
        <begin position="183"/>
        <end position="196"/>
    </location>
</feature>
<evidence type="ECO:0000256" key="4">
    <source>
        <dbReference type="ARBA" id="ARBA00023136"/>
    </source>
</evidence>
<dbReference type="GO" id="GO:0022841">
    <property type="term" value="F:potassium ion leak channel activity"/>
    <property type="evidence" value="ECO:0007669"/>
    <property type="project" value="TreeGrafter"/>
</dbReference>
<keyword evidence="2 6" id="KW-0812">Transmembrane</keyword>
<keyword evidence="7" id="KW-0406">Ion transport</keyword>
<name>A0AAV4DX74_9GAST</name>
<feature type="region of interest" description="Disordered" evidence="5">
    <location>
        <begin position="641"/>
        <end position="743"/>
    </location>
</feature>
<feature type="compositionally biased region" description="Low complexity" evidence="5">
    <location>
        <begin position="231"/>
        <end position="247"/>
    </location>
</feature>
<keyword evidence="3 6" id="KW-1133">Transmembrane helix</keyword>
<evidence type="ECO:0000256" key="1">
    <source>
        <dbReference type="ARBA" id="ARBA00004141"/>
    </source>
</evidence>
<evidence type="ECO:0000256" key="3">
    <source>
        <dbReference type="ARBA" id="ARBA00022989"/>
    </source>
</evidence>
<feature type="compositionally biased region" description="Polar residues" evidence="5">
    <location>
        <begin position="467"/>
        <end position="477"/>
    </location>
</feature>
<keyword evidence="8" id="KW-1185">Reference proteome</keyword>
<dbReference type="AlphaFoldDB" id="A0AAV4DX74"/>
<dbReference type="PANTHER" id="PTHR11003">
    <property type="entry name" value="POTASSIUM CHANNEL, SUBFAMILY K"/>
    <property type="match status" value="1"/>
</dbReference>
<feature type="region of interest" description="Disordered" evidence="5">
    <location>
        <begin position="221"/>
        <end position="268"/>
    </location>
</feature>
<evidence type="ECO:0000313" key="7">
    <source>
        <dbReference type="EMBL" id="GFO48645.1"/>
    </source>
</evidence>
<comment type="caution">
    <text evidence="7">The sequence shown here is derived from an EMBL/GenBank/DDBJ whole genome shotgun (WGS) entry which is preliminary data.</text>
</comment>
<dbReference type="EMBL" id="BLXT01008440">
    <property type="protein sequence ID" value="GFO48645.1"/>
    <property type="molecule type" value="Genomic_DNA"/>
</dbReference>
<gene>
    <name evidence="7" type="ORF">PoB_007515000</name>
</gene>
<keyword evidence="7" id="KW-0407">Ion channel</keyword>
<reference evidence="7 8" key="1">
    <citation type="journal article" date="2021" name="Elife">
        <title>Chloroplast acquisition without the gene transfer in kleptoplastic sea slugs, Plakobranchus ocellatus.</title>
        <authorList>
            <person name="Maeda T."/>
            <person name="Takahashi S."/>
            <person name="Yoshida T."/>
            <person name="Shimamura S."/>
            <person name="Takaki Y."/>
            <person name="Nagai Y."/>
            <person name="Toyoda A."/>
            <person name="Suzuki Y."/>
            <person name="Arimoto A."/>
            <person name="Ishii H."/>
            <person name="Satoh N."/>
            <person name="Nishiyama T."/>
            <person name="Hasebe M."/>
            <person name="Maruyama T."/>
            <person name="Minagawa J."/>
            <person name="Obokata J."/>
            <person name="Shigenobu S."/>
        </authorList>
    </citation>
    <scope>NUCLEOTIDE SEQUENCE [LARGE SCALE GENOMIC DNA]</scope>
</reference>
<comment type="subcellular location">
    <subcellularLocation>
        <location evidence="1">Membrane</location>
        <topology evidence="1">Multi-pass membrane protein</topology>
    </subcellularLocation>
</comment>
<keyword evidence="7" id="KW-0813">Transport</keyword>
<feature type="region of interest" description="Disordered" evidence="5">
    <location>
        <begin position="410"/>
        <end position="431"/>
    </location>
</feature>
<proteinExistence type="predicted"/>
<protein>
    <submittedName>
        <fullName evidence="7">Potassium channel subfamily k member 13-like</fullName>
    </submittedName>
</protein>
<sequence>MTLSFKIWLIHKKLETQQENGGRGKVRKRCCASLGSDHEGGGVGEAINKTFDALKELPYPHTYKGVVFAVAKKWLKSVKDRRASNRIAPFGLIQVPTPSKAQKEESSALLSPLKTSTSPIPIVSPLLLHQLSSPIRYISHVDQEASVQIIQTSGTGSDTDAATISHEKGDECAVFSSILTTESVGSGSSSSNISSEGKGGTDEYQSQAGDYAYGNRYIEYEDEGEGEDGPDAAGVRGSFYGEGSSAGSSGGSANSKQSLLLRAQRPTTRRIVVQSEDNKCKESKNKSVSDSNIHCSNHDIKVGILNKIQGNSDSTIEYTHENGRAVSDKSNCHSQFDNHRSSSTSISLDRKFIPVSSEKAHSEKKFAHTENLGLVGGVSTDKCNNSSGSTQRHGALPKIVLNTAESSSLGLNNENKAGSSKHSSPRSSTSTAVAAAAKAVFQTVSWENVPGPSGDGTKTKIRHAVSDSGTLSGTSSRGKGKAIVTNGSIGSSNSSTSLYRADHNGYHNKPHHHRSLENGGVHSGSGHQEKISFWKELPQYQLSNYHQAHQQRVENNGSGHSTPIATTSSGTGHYNQHSRYHRYYQDADRRGYRDLKIQDIVKNGIEIYPPGVDSRCATPRVLRDHSPIWVTRTSRPGAVADLERQPPLRPGGAGSGFVAVRGSHTTLGDEDEDEEWAERVSLSDASDYPYQGPGRHSPRLGTTEAGSRTAAGAVGRRGAGSGPPGKRKPGDVRGGRRGMMSRPGRRGCCKIIHLKEDNARFILLAIVMVVYMLTGAALFTALERDNEVSEKRIYQQRVENFKIKYPEVNISDLEYLLDIHSKAETAGYVGDRRPRWDFPGSFYFVGTVVSTIGFKRFPPTSPTALLHNCQFNAMPLMLRTHFIDGQTGNILPSAPKDTIVSRIRPYAK</sequence>
<feature type="region of interest" description="Disordered" evidence="5">
    <location>
        <begin position="467"/>
        <end position="489"/>
    </location>
</feature>
<evidence type="ECO:0000256" key="6">
    <source>
        <dbReference type="SAM" id="Phobius"/>
    </source>
</evidence>
<evidence type="ECO:0000256" key="2">
    <source>
        <dbReference type="ARBA" id="ARBA00022692"/>
    </source>
</evidence>
<dbReference type="Proteomes" id="UP000735302">
    <property type="component" value="Unassembled WGS sequence"/>
</dbReference>
<evidence type="ECO:0000256" key="5">
    <source>
        <dbReference type="SAM" id="MobiDB-lite"/>
    </source>
</evidence>
<dbReference type="PANTHER" id="PTHR11003:SF10">
    <property type="entry name" value="POTASSIUM CHANNEL DOMAIN-CONTAINING PROTEIN"/>
    <property type="match status" value="1"/>
</dbReference>
<feature type="compositionally biased region" description="Acidic residues" evidence="5">
    <location>
        <begin position="221"/>
        <end position="230"/>
    </location>
</feature>
<dbReference type="Gene3D" id="1.10.287.70">
    <property type="match status" value="1"/>
</dbReference>
<dbReference type="InterPro" id="IPR003280">
    <property type="entry name" value="2pore_dom_K_chnl"/>
</dbReference>
<feature type="compositionally biased region" description="Low complexity" evidence="5">
    <location>
        <begin position="705"/>
        <end position="714"/>
    </location>
</feature>
<accession>A0AAV4DX74</accession>
<feature type="region of interest" description="Disordered" evidence="5">
    <location>
        <begin position="182"/>
        <end position="208"/>
    </location>
</feature>